<keyword evidence="2 3" id="KW-0694">RNA-binding</keyword>
<dbReference type="Pfam" id="PF01668">
    <property type="entry name" value="SmpB"/>
    <property type="match status" value="1"/>
</dbReference>
<comment type="caution">
    <text evidence="4">The sequence shown here is derived from an EMBL/GenBank/DDBJ whole genome shotgun (WGS) entry which is preliminary data.</text>
</comment>
<dbReference type="SUPFAM" id="SSF74982">
    <property type="entry name" value="Small protein B (SmpB)"/>
    <property type="match status" value="1"/>
</dbReference>
<dbReference type="Gene3D" id="2.40.280.10">
    <property type="match status" value="1"/>
</dbReference>
<dbReference type="AlphaFoldDB" id="A0A0G1RHP3"/>
<organism evidence="4 5">
    <name type="scientific">Candidatus Amesbacteria bacterium GW2011_GWA2_47_11b</name>
    <dbReference type="NCBI Taxonomy" id="1618358"/>
    <lineage>
        <taxon>Bacteria</taxon>
        <taxon>Candidatus Amesiibacteriota</taxon>
    </lineage>
</organism>
<dbReference type="GO" id="GO:0005829">
    <property type="term" value="C:cytosol"/>
    <property type="evidence" value="ECO:0007669"/>
    <property type="project" value="TreeGrafter"/>
</dbReference>
<dbReference type="GO" id="GO:0070929">
    <property type="term" value="P:trans-translation"/>
    <property type="evidence" value="ECO:0007669"/>
    <property type="project" value="UniProtKB-UniRule"/>
</dbReference>
<dbReference type="STRING" id="1618358.UX80_C0031G0015"/>
<evidence type="ECO:0000256" key="2">
    <source>
        <dbReference type="ARBA" id="ARBA00022884"/>
    </source>
</evidence>
<dbReference type="NCBIfam" id="NF003843">
    <property type="entry name" value="PRK05422.1"/>
    <property type="match status" value="1"/>
</dbReference>
<evidence type="ECO:0000256" key="1">
    <source>
        <dbReference type="ARBA" id="ARBA00022490"/>
    </source>
</evidence>
<protein>
    <recommendedName>
        <fullName evidence="3">SsrA-binding protein</fullName>
    </recommendedName>
    <alternativeName>
        <fullName evidence="3">Small protein B</fullName>
    </alternativeName>
</protein>
<comment type="similarity">
    <text evidence="3">Belongs to the SmpB family.</text>
</comment>
<dbReference type="PROSITE" id="PS01317">
    <property type="entry name" value="SSRP"/>
    <property type="match status" value="1"/>
</dbReference>
<dbReference type="CDD" id="cd09294">
    <property type="entry name" value="SmpB"/>
    <property type="match status" value="1"/>
</dbReference>
<dbReference type="GO" id="GO:0003723">
    <property type="term" value="F:RNA binding"/>
    <property type="evidence" value="ECO:0007669"/>
    <property type="project" value="UniProtKB-UniRule"/>
</dbReference>
<dbReference type="NCBIfam" id="TIGR00086">
    <property type="entry name" value="smpB"/>
    <property type="match status" value="1"/>
</dbReference>
<dbReference type="InterPro" id="IPR000037">
    <property type="entry name" value="SsrA-bd_prot"/>
</dbReference>
<comment type="subcellular location">
    <subcellularLocation>
        <location evidence="3">Cytoplasm</location>
    </subcellularLocation>
    <text evidence="3">The tmRNA-SmpB complex associates with stalled 70S ribosomes.</text>
</comment>
<dbReference type="PATRIC" id="fig|1618358.3.peg.912"/>
<dbReference type="InterPro" id="IPR023620">
    <property type="entry name" value="SmpB"/>
</dbReference>
<evidence type="ECO:0000256" key="3">
    <source>
        <dbReference type="HAMAP-Rule" id="MF_00023"/>
    </source>
</evidence>
<dbReference type="GO" id="GO:0070930">
    <property type="term" value="P:trans-translation-dependent protein tagging"/>
    <property type="evidence" value="ECO:0007669"/>
    <property type="project" value="TreeGrafter"/>
</dbReference>
<name>A0A0G1RHP3_9BACT</name>
<dbReference type="EMBL" id="LCNO01000031">
    <property type="protein sequence ID" value="KKU56819.1"/>
    <property type="molecule type" value="Genomic_DNA"/>
</dbReference>
<dbReference type="HAMAP" id="MF_00023">
    <property type="entry name" value="SmpB"/>
    <property type="match status" value="1"/>
</dbReference>
<evidence type="ECO:0000313" key="5">
    <source>
        <dbReference type="Proteomes" id="UP000034307"/>
    </source>
</evidence>
<reference evidence="4 5" key="1">
    <citation type="journal article" date="2015" name="Nature">
        <title>rRNA introns, odd ribosomes, and small enigmatic genomes across a large radiation of phyla.</title>
        <authorList>
            <person name="Brown C.T."/>
            <person name="Hug L.A."/>
            <person name="Thomas B.C."/>
            <person name="Sharon I."/>
            <person name="Castelle C.J."/>
            <person name="Singh A."/>
            <person name="Wilkins M.J."/>
            <person name="Williams K.H."/>
            <person name="Banfield J.F."/>
        </authorList>
    </citation>
    <scope>NUCLEOTIDE SEQUENCE [LARGE SCALE GENOMIC DNA]</scope>
</reference>
<sequence length="144" mass="16542">MKIVNEKAKFNYELGERVETGIVLIGAEVKSVKLGQIDMSNAHVRVQSSGHRAQSELWVVGLHIYPYKHADVTGYDPKRSRKLLLHQREILTLQNKMKSGGLMLVPTAMYIKEGKIKLEIALARGKRKYEKREAIKKRDLDREM</sequence>
<dbReference type="PANTHER" id="PTHR30308:SF2">
    <property type="entry name" value="SSRA-BINDING PROTEIN"/>
    <property type="match status" value="1"/>
</dbReference>
<dbReference type="InterPro" id="IPR020081">
    <property type="entry name" value="SsrA-bd_prot_CS"/>
</dbReference>
<gene>
    <name evidence="3" type="primary">smpB</name>
    <name evidence="4" type="ORF">UX80_C0031G0015</name>
</gene>
<comment type="function">
    <text evidence="3">Required for rescue of stalled ribosomes mediated by trans-translation. Binds to transfer-messenger RNA (tmRNA), required for stable association of tmRNA with ribosomes. tmRNA and SmpB together mimic tRNA shape, replacing the anticodon stem-loop with SmpB. tmRNA is encoded by the ssrA gene; the 2 termini fold to resemble tRNA(Ala) and it encodes a 'tag peptide', a short internal open reading frame. During trans-translation Ala-aminoacylated tmRNA acts like a tRNA, entering the A-site of stalled ribosomes, displacing the stalled mRNA. The ribosome then switches to translate the ORF on the tmRNA; the nascent peptide is terminated with the 'tag peptide' encoded by the tmRNA and targeted for degradation. The ribosome is freed to recommence translation, which seems to be the essential function of trans-translation.</text>
</comment>
<proteinExistence type="inferred from homology"/>
<evidence type="ECO:0000313" key="4">
    <source>
        <dbReference type="EMBL" id="KKU56819.1"/>
    </source>
</evidence>
<keyword evidence="1 3" id="KW-0963">Cytoplasm</keyword>
<accession>A0A0G1RHP3</accession>
<dbReference type="PANTHER" id="PTHR30308">
    <property type="entry name" value="TMRNA-BINDING COMPONENT OF TRANS-TRANSLATION TAGGING COMPLEX"/>
    <property type="match status" value="1"/>
</dbReference>
<dbReference type="Proteomes" id="UP000034307">
    <property type="component" value="Unassembled WGS sequence"/>
</dbReference>